<feature type="compositionally biased region" description="Gly residues" evidence="1">
    <location>
        <begin position="259"/>
        <end position="273"/>
    </location>
</feature>
<proteinExistence type="predicted"/>
<gene>
    <name evidence="2" type="ORF">TrCOL_g1883</name>
</gene>
<accession>A0A9W7L2P9</accession>
<feature type="region of interest" description="Disordered" evidence="1">
    <location>
        <begin position="254"/>
        <end position="287"/>
    </location>
</feature>
<dbReference type="AlphaFoldDB" id="A0A9W7L2P9"/>
<dbReference type="OrthoDB" id="201155at2759"/>
<feature type="region of interest" description="Disordered" evidence="1">
    <location>
        <begin position="1"/>
        <end position="33"/>
    </location>
</feature>
<evidence type="ECO:0000313" key="3">
    <source>
        <dbReference type="Proteomes" id="UP001165065"/>
    </source>
</evidence>
<feature type="region of interest" description="Disordered" evidence="1">
    <location>
        <begin position="141"/>
        <end position="179"/>
    </location>
</feature>
<sequence>MSSFTTPQSPSKDVSKDASNDTSNDTPQDTPIYKSQNLLPELIRAIKFANQEWGCNKIHKHIVSNHLNDLHDEYKQDISTLSTSSESSDATTTTTTTTKIPAWNEHGCTLGEVKKLYKKMGMSNFRQGLTGDEVLPDLKDLHVGGGEGDGGDEEENYEVGTHEDVSGSTKKGSRKGGGTAAQDVIEVLTVGTGGVEDSNREYTAGSVEVTTAYESATMSNLPEGGVEVGWIDKDVPMDKSGNKPHQGVICGIPIPGNEQQGGQGDYKGGGGERGGGKKKNKGKKKVSNTNFKKKNEVGWEVFKVQVAEGLGLHPMLVYNEFRTLKTFIHPKVGGDVCEVYRRVWDKVVKKGEEGKLGGGGRKGYFWGIEDGGKIGLRFSDMVEGVEW</sequence>
<protein>
    <submittedName>
        <fullName evidence="2">Uncharacterized protein</fullName>
    </submittedName>
</protein>
<name>A0A9W7L2P9_9STRA</name>
<evidence type="ECO:0000256" key="1">
    <source>
        <dbReference type="SAM" id="MobiDB-lite"/>
    </source>
</evidence>
<reference evidence="3" key="1">
    <citation type="journal article" date="2023" name="Commun. Biol.">
        <title>Genome analysis of Parmales, the sister group of diatoms, reveals the evolutionary specialization of diatoms from phago-mixotrophs to photoautotrophs.</title>
        <authorList>
            <person name="Ban H."/>
            <person name="Sato S."/>
            <person name="Yoshikawa S."/>
            <person name="Yamada K."/>
            <person name="Nakamura Y."/>
            <person name="Ichinomiya M."/>
            <person name="Sato N."/>
            <person name="Blanc-Mathieu R."/>
            <person name="Endo H."/>
            <person name="Kuwata A."/>
            <person name="Ogata H."/>
        </authorList>
    </citation>
    <scope>NUCLEOTIDE SEQUENCE [LARGE SCALE GENOMIC DNA]</scope>
</reference>
<keyword evidence="3" id="KW-1185">Reference proteome</keyword>
<dbReference type="EMBL" id="BRYA01000570">
    <property type="protein sequence ID" value="GMI23497.1"/>
    <property type="molecule type" value="Genomic_DNA"/>
</dbReference>
<comment type="caution">
    <text evidence="2">The sequence shown here is derived from an EMBL/GenBank/DDBJ whole genome shotgun (WGS) entry which is preliminary data.</text>
</comment>
<organism evidence="2 3">
    <name type="scientific">Triparma columacea</name>
    <dbReference type="NCBI Taxonomy" id="722753"/>
    <lineage>
        <taxon>Eukaryota</taxon>
        <taxon>Sar</taxon>
        <taxon>Stramenopiles</taxon>
        <taxon>Ochrophyta</taxon>
        <taxon>Bolidophyceae</taxon>
        <taxon>Parmales</taxon>
        <taxon>Triparmaceae</taxon>
        <taxon>Triparma</taxon>
    </lineage>
</organism>
<feature type="compositionally biased region" description="Polar residues" evidence="1">
    <location>
        <begin position="1"/>
        <end position="12"/>
    </location>
</feature>
<feature type="compositionally biased region" description="Polar residues" evidence="1">
    <location>
        <begin position="20"/>
        <end position="33"/>
    </location>
</feature>
<dbReference type="Proteomes" id="UP001165065">
    <property type="component" value="Unassembled WGS sequence"/>
</dbReference>
<feature type="compositionally biased region" description="Basic residues" evidence="1">
    <location>
        <begin position="276"/>
        <end position="286"/>
    </location>
</feature>
<evidence type="ECO:0000313" key="2">
    <source>
        <dbReference type="EMBL" id="GMI23497.1"/>
    </source>
</evidence>